<dbReference type="EMBL" id="GISG01171868">
    <property type="protein sequence ID" value="MBA4651867.1"/>
    <property type="molecule type" value="Transcribed_RNA"/>
</dbReference>
<evidence type="ECO:0000256" key="1">
    <source>
        <dbReference type="SAM" id="MobiDB-lite"/>
    </source>
</evidence>
<proteinExistence type="predicted"/>
<name>A0A7C9DWE2_OPUST</name>
<protein>
    <submittedName>
        <fullName evidence="2">Uncharacterized protein</fullName>
    </submittedName>
</protein>
<accession>A0A7C9DWE2</accession>
<organism evidence="2">
    <name type="scientific">Opuntia streptacantha</name>
    <name type="common">Prickly pear cactus</name>
    <name type="synonym">Opuntia cardona</name>
    <dbReference type="NCBI Taxonomy" id="393608"/>
    <lineage>
        <taxon>Eukaryota</taxon>
        <taxon>Viridiplantae</taxon>
        <taxon>Streptophyta</taxon>
        <taxon>Embryophyta</taxon>
        <taxon>Tracheophyta</taxon>
        <taxon>Spermatophyta</taxon>
        <taxon>Magnoliopsida</taxon>
        <taxon>eudicotyledons</taxon>
        <taxon>Gunneridae</taxon>
        <taxon>Pentapetalae</taxon>
        <taxon>Caryophyllales</taxon>
        <taxon>Cactineae</taxon>
        <taxon>Cactaceae</taxon>
        <taxon>Opuntioideae</taxon>
        <taxon>Opuntia</taxon>
    </lineage>
</organism>
<reference evidence="2" key="2">
    <citation type="submission" date="2020-07" db="EMBL/GenBank/DDBJ databases">
        <authorList>
            <person name="Vera ALvarez R."/>
            <person name="Arias-Moreno D.M."/>
            <person name="Jimenez-Jacinto V."/>
            <person name="Jimenez-Bremont J.F."/>
            <person name="Swaminathan K."/>
            <person name="Moose S.P."/>
            <person name="Guerrero-Gonzalez M.L."/>
            <person name="Marino-Ramirez L."/>
            <person name="Landsman D."/>
            <person name="Rodriguez-Kessler M."/>
            <person name="Delgado-Sanchez P."/>
        </authorList>
    </citation>
    <scope>NUCLEOTIDE SEQUENCE</scope>
    <source>
        <tissue evidence="2">Cladode</tissue>
    </source>
</reference>
<reference evidence="2" key="1">
    <citation type="journal article" date="2013" name="J. Plant Res.">
        <title>Effect of fungi and light on seed germination of three Opuntia species from semiarid lands of central Mexico.</title>
        <authorList>
            <person name="Delgado-Sanchez P."/>
            <person name="Jimenez-Bremont J.F."/>
            <person name="Guerrero-Gonzalez Mde L."/>
            <person name="Flores J."/>
        </authorList>
    </citation>
    <scope>NUCLEOTIDE SEQUENCE</scope>
    <source>
        <tissue evidence="2">Cladode</tissue>
    </source>
</reference>
<feature type="region of interest" description="Disordered" evidence="1">
    <location>
        <begin position="1"/>
        <end position="28"/>
    </location>
</feature>
<dbReference type="AlphaFoldDB" id="A0A7C9DWE2"/>
<sequence length="103" mass="11921">MQAPIFSNPESTQQMKAQPKKIPSGILPSQKKCNLNNCLPEKAKLRVCPNARPTTLNQIQLRKPQHAVRRRTILVDETMSRLDFSRINPNKIQKLRRGNHEKR</sequence>
<evidence type="ECO:0000313" key="2">
    <source>
        <dbReference type="EMBL" id="MBA4651867.1"/>
    </source>
</evidence>